<dbReference type="Proteomes" id="UP001225134">
    <property type="component" value="Unassembled WGS sequence"/>
</dbReference>
<dbReference type="InterPro" id="IPR002645">
    <property type="entry name" value="STAS_dom"/>
</dbReference>
<evidence type="ECO:0000313" key="4">
    <source>
        <dbReference type="Proteomes" id="UP001225134"/>
    </source>
</evidence>
<keyword evidence="1" id="KW-0175">Coiled coil</keyword>
<dbReference type="PROSITE" id="PS50801">
    <property type="entry name" value="STAS"/>
    <property type="match status" value="1"/>
</dbReference>
<feature type="domain" description="STAS" evidence="2">
    <location>
        <begin position="2"/>
        <end position="115"/>
    </location>
</feature>
<comment type="caution">
    <text evidence="3">The sequence shown here is derived from an EMBL/GenBank/DDBJ whole genome shotgun (WGS) entry which is preliminary data.</text>
</comment>
<protein>
    <submittedName>
        <fullName evidence="3">STAS domain-containing protein</fullName>
    </submittedName>
</protein>
<evidence type="ECO:0000259" key="2">
    <source>
        <dbReference type="PROSITE" id="PS50801"/>
    </source>
</evidence>
<reference evidence="3 4" key="1">
    <citation type="submission" date="2023-06" db="EMBL/GenBank/DDBJ databases">
        <title>Antibody response to the Sneathia vaginalis cytopathogenic toxin A during pregnancy.</title>
        <authorList>
            <person name="Mccoy Z.T."/>
            <person name="Serrano M.G."/>
            <person name="Spaine K."/>
            <person name="Edwards D.J."/>
            <person name="Buck G.A."/>
            <person name="Jefferson K."/>
        </authorList>
    </citation>
    <scope>NUCLEOTIDE SEQUENCE [LARGE SCALE GENOMIC DNA]</scope>
    <source>
        <strain evidence="3 4">CCUG 42621</strain>
    </source>
</reference>
<dbReference type="Gene3D" id="3.30.750.24">
    <property type="entry name" value="STAS domain"/>
    <property type="match status" value="1"/>
</dbReference>
<organism evidence="3 4">
    <name type="scientific">Sneathia sanguinegens</name>
    <dbReference type="NCBI Taxonomy" id="40543"/>
    <lineage>
        <taxon>Bacteria</taxon>
        <taxon>Fusobacteriati</taxon>
        <taxon>Fusobacteriota</taxon>
        <taxon>Fusobacteriia</taxon>
        <taxon>Fusobacteriales</taxon>
        <taxon>Leptotrichiaceae</taxon>
        <taxon>Sneathia</taxon>
    </lineage>
</organism>
<feature type="coiled-coil region" evidence="1">
    <location>
        <begin position="116"/>
        <end position="150"/>
    </location>
</feature>
<keyword evidence="4" id="KW-1185">Reference proteome</keyword>
<accession>A0ABT7HJQ6</accession>
<evidence type="ECO:0000256" key="1">
    <source>
        <dbReference type="SAM" id="Coils"/>
    </source>
</evidence>
<proteinExistence type="predicted"/>
<dbReference type="RefSeq" id="WP_066728815.1">
    <property type="nucleotide sequence ID" value="NZ_CAMPUK010000006.1"/>
</dbReference>
<dbReference type="SUPFAM" id="SSF52091">
    <property type="entry name" value="SpoIIaa-like"/>
    <property type="match status" value="1"/>
</dbReference>
<dbReference type="CDD" id="cd07043">
    <property type="entry name" value="STAS_anti-anti-sigma_factors"/>
    <property type="match status" value="1"/>
</dbReference>
<dbReference type="Pfam" id="PF01740">
    <property type="entry name" value="STAS"/>
    <property type="match status" value="1"/>
</dbReference>
<gene>
    <name evidence="3" type="ORF">QQA45_04395</name>
</gene>
<sequence>MENISVAQVNGVNIIKIVGKAVMQISPSVEKLLIESKKTPILDLSETSYIDSTFLGLIAKYSLIFKKKNNEFLSIVRPTKSVLDNLEKTGILKFVLIIDKTIQINAKEVEATKISNEELKKHILELHEILMNLNEENKKIFSNVVELMKKGLNK</sequence>
<name>A0ABT7HJQ6_9FUSO</name>
<evidence type="ECO:0000313" key="3">
    <source>
        <dbReference type="EMBL" id="MDK9580754.1"/>
    </source>
</evidence>
<dbReference type="EMBL" id="JASSPP010000006">
    <property type="protein sequence ID" value="MDK9580754.1"/>
    <property type="molecule type" value="Genomic_DNA"/>
</dbReference>
<dbReference type="InterPro" id="IPR036513">
    <property type="entry name" value="STAS_dom_sf"/>
</dbReference>